<dbReference type="Gene3D" id="1.10.10.60">
    <property type="entry name" value="Homeodomain-like"/>
    <property type="match status" value="1"/>
</dbReference>
<dbReference type="InterPro" id="IPR019775">
    <property type="entry name" value="WD40_repeat_CS"/>
</dbReference>
<feature type="compositionally biased region" description="Polar residues" evidence="5">
    <location>
        <begin position="40"/>
        <end position="53"/>
    </location>
</feature>
<gene>
    <name evidence="6" type="ORF">BDV96DRAFT_207508</name>
</gene>
<evidence type="ECO:0000256" key="2">
    <source>
        <dbReference type="ARBA" id="ARBA00022574"/>
    </source>
</evidence>
<feature type="compositionally biased region" description="Low complexity" evidence="5">
    <location>
        <begin position="407"/>
        <end position="422"/>
    </location>
</feature>
<feature type="region of interest" description="Disordered" evidence="5">
    <location>
        <begin position="183"/>
        <end position="205"/>
    </location>
</feature>
<dbReference type="EMBL" id="ML977312">
    <property type="protein sequence ID" value="KAF2121274.1"/>
    <property type="molecule type" value="Genomic_DNA"/>
</dbReference>
<dbReference type="SMART" id="SM00320">
    <property type="entry name" value="WD40"/>
    <property type="match status" value="6"/>
</dbReference>
<dbReference type="PANTHER" id="PTHR19842:SF0">
    <property type="entry name" value="TARGET OF RAPAMYCIN COMPLEX SUBUNIT LST8"/>
    <property type="match status" value="1"/>
</dbReference>
<name>A0A6A5ZQK7_9PLEO</name>
<dbReference type="InterPro" id="IPR015943">
    <property type="entry name" value="WD40/YVTN_repeat-like_dom_sf"/>
</dbReference>
<feature type="compositionally biased region" description="Polar residues" evidence="5">
    <location>
        <begin position="124"/>
        <end position="144"/>
    </location>
</feature>
<evidence type="ECO:0000256" key="4">
    <source>
        <dbReference type="PROSITE-ProRule" id="PRU00221"/>
    </source>
</evidence>
<organism evidence="6 7">
    <name type="scientific">Lophiotrema nucula</name>
    <dbReference type="NCBI Taxonomy" id="690887"/>
    <lineage>
        <taxon>Eukaryota</taxon>
        <taxon>Fungi</taxon>
        <taxon>Dikarya</taxon>
        <taxon>Ascomycota</taxon>
        <taxon>Pezizomycotina</taxon>
        <taxon>Dothideomycetes</taxon>
        <taxon>Pleosporomycetidae</taxon>
        <taxon>Pleosporales</taxon>
        <taxon>Lophiotremataceae</taxon>
        <taxon>Lophiotrema</taxon>
    </lineage>
</organism>
<keyword evidence="7" id="KW-1185">Reference proteome</keyword>
<dbReference type="Gene3D" id="2.130.10.10">
    <property type="entry name" value="YVTN repeat-like/Quinoprotein amine dehydrogenase"/>
    <property type="match status" value="1"/>
</dbReference>
<keyword evidence="2 4" id="KW-0853">WD repeat</keyword>
<dbReference type="InterPro" id="IPR009057">
    <property type="entry name" value="Homeodomain-like_sf"/>
</dbReference>
<feature type="compositionally biased region" description="Basic residues" evidence="5">
    <location>
        <begin position="555"/>
        <end position="567"/>
    </location>
</feature>
<dbReference type="GO" id="GO:0031932">
    <property type="term" value="C:TORC2 complex"/>
    <property type="evidence" value="ECO:0007669"/>
    <property type="project" value="InterPro"/>
</dbReference>
<dbReference type="OrthoDB" id="10248252at2759"/>
<dbReference type="GO" id="GO:0032956">
    <property type="term" value="P:regulation of actin cytoskeleton organization"/>
    <property type="evidence" value="ECO:0007669"/>
    <property type="project" value="TreeGrafter"/>
</dbReference>
<feature type="region of interest" description="Disordered" evidence="5">
    <location>
        <begin position="1"/>
        <end position="144"/>
    </location>
</feature>
<dbReference type="GO" id="GO:0031929">
    <property type="term" value="P:TOR signaling"/>
    <property type="evidence" value="ECO:0007669"/>
    <property type="project" value="InterPro"/>
</dbReference>
<feature type="compositionally biased region" description="Polar residues" evidence="5">
    <location>
        <begin position="531"/>
        <end position="550"/>
    </location>
</feature>
<feature type="region of interest" description="Disordered" evidence="5">
    <location>
        <begin position="394"/>
        <end position="422"/>
    </location>
</feature>
<dbReference type="SUPFAM" id="SSF50978">
    <property type="entry name" value="WD40 repeat-like"/>
    <property type="match status" value="1"/>
</dbReference>
<evidence type="ECO:0000256" key="5">
    <source>
        <dbReference type="SAM" id="MobiDB-lite"/>
    </source>
</evidence>
<feature type="compositionally biased region" description="Polar residues" evidence="5">
    <location>
        <begin position="394"/>
        <end position="406"/>
    </location>
</feature>
<feature type="region of interest" description="Disordered" evidence="5">
    <location>
        <begin position="1273"/>
        <end position="1292"/>
    </location>
</feature>
<dbReference type="InterPro" id="IPR037588">
    <property type="entry name" value="MLST8"/>
</dbReference>
<dbReference type="PROSITE" id="PS50294">
    <property type="entry name" value="WD_REPEATS_REGION"/>
    <property type="match status" value="1"/>
</dbReference>
<feature type="repeat" description="WD" evidence="4">
    <location>
        <begin position="909"/>
        <end position="943"/>
    </location>
</feature>
<feature type="compositionally biased region" description="Low complexity" evidence="5">
    <location>
        <begin position="98"/>
        <end position="114"/>
    </location>
</feature>
<evidence type="ECO:0000256" key="1">
    <source>
        <dbReference type="ARBA" id="ARBA00009890"/>
    </source>
</evidence>
<dbReference type="GO" id="GO:0031931">
    <property type="term" value="C:TORC1 complex"/>
    <property type="evidence" value="ECO:0007669"/>
    <property type="project" value="InterPro"/>
</dbReference>
<dbReference type="Pfam" id="PF00400">
    <property type="entry name" value="WD40"/>
    <property type="match status" value="3"/>
</dbReference>
<sequence>MMAPIRESIDLTIDSDDEGPPPPLLPPPRPKKTPVPFPTIGQTTKGTLSSRLKQTPVPLPVRASQSASPAPILAKTAVKKHSNSPVPLPSNVRHLERPSSSFPSPTSSTNAPSPHNAPQVAKSGATTQWLSNGHDSAGSSNEIRNGASSTYASVYNGGGKADAIGAGIHQQPVKRRKLSWMENPHGSVARSPAQESTPVGGKQNGSNYKYEATGFGTLRAIPISSGHHGGSLLQSTDRGPSIQALNSMMKTKEQKHTIPEELLTTKPRLLNIGKTTIPSKNYLSSMPSGRITTITAPTPSSHLPPSPAIRNGPGLLGSKDIKLSEDATTVMDIFRPRSAPIQIPTTTIVPPIRDMDQNLSPLPNSVSHATHKAATATAEYTRPGIRDTIIVGSVSDNGTKNPQTQLVSSSNSAVPSPSTSTPLGARFTEQEDHLLIHLKEVKRAGWQEISQHFPLRKTYNLQSRYSHYLNKRDKSKDPLHWNLPEWYSPQGGGQQQGQPQATELTISRPRRGRPPRTLAMSSQVAGYESLTLASSSPMQESFNDDISSANERAPRQPKGRPRGRPRRNVQQVDYTLLRRTRKSHVEEDSVELTSASEDEYYQRSDAPSEAPSVGPENVIPVDTPSKVSFEREDATIALQATTPGQHLPYLSASERSLVQRGCADGEWDQLSGRIWQGAVLHVDFNDVEMSFVEKAIERMFKPLPQSAKRQKHLHRLLRDQPEHRLVRLSSEIRRLLPGRTRESIDAFLRDIRMGNLHSHPLIERIGAVRPNRKFSSKAKESIPSQIRQRELGLRSRRGWKSTTNAISYQMKNAIADSLGPAFSYTGASSDVHTVAWHPSGQMFAAGSVCVTDPDSMQYNRPNNLLYGDLYRGQLHEIAEHREPRLRTDTGPNSTHAMHVSQDPYLYTTVSMVAFSPNGRYMFSAGYDRYADIWRIPESPSDVSQPELVKRLRHKAEVDILTVSCEGKVATAAKKTKSNAVKLITVDDSENVEKHSFTSRKASERPDMNILPTSLQFEPNAGRLLLAGFGANKRQDGLDVNGDICLWNVETLQELQVYGSTRNVFDVAFNPCQRTQPLFAVGCVGSTNVNRGIHSVVRFYDTRDFVKYTSWIELECPALDMNEVIYCPYDENLVAAGCTSGSTYVWDVRNPDTWLYRLSHGRSLMPLYEHLNREVTDTGVRFLSWGENATRLYTGSSDGLVKVWDVVRSAEEVFVKDLITVDSGIMSGSFSPDFSKLVLGEVDGSINVLETGRDDCTVKDMEKLKYVPYVEEHYDEQEGEEGTDSTSTPSLPESGRAIASQLLANGEIQYAPFGGLPIRQALQGPNYAGPFDSSVHAPFLREQALEFQFNLAKPQGLQCSIPACKDSITTTTVEEIGDSGRSIDRIPDELRKQWKLAGNDLTVIPGKSQCSQCGRPARPLDSSAAIDQPVLCERCLFTCFRCGAPNKIRPETELLACHRCKNVWGIGALGYNCVRDSGKIVNTNSVPRLKRFDEELYLARANGEDDATYGDDMNALTDYYHSLAIDRPPSPPL</sequence>
<feature type="compositionally biased region" description="Pro residues" evidence="5">
    <location>
        <begin position="20"/>
        <end position="37"/>
    </location>
</feature>
<accession>A0A6A5ZQK7</accession>
<keyword evidence="3" id="KW-0677">Repeat</keyword>
<comment type="similarity">
    <text evidence="1">Belongs to the WD repeat LST8 family.</text>
</comment>
<evidence type="ECO:0000256" key="3">
    <source>
        <dbReference type="ARBA" id="ARBA00022737"/>
    </source>
</evidence>
<proteinExistence type="inferred from homology"/>
<dbReference type="SUPFAM" id="SSF46689">
    <property type="entry name" value="Homeodomain-like"/>
    <property type="match status" value="1"/>
</dbReference>
<dbReference type="PROSITE" id="PS50082">
    <property type="entry name" value="WD_REPEATS_2"/>
    <property type="match status" value="2"/>
</dbReference>
<dbReference type="PANTHER" id="PTHR19842">
    <property type="entry name" value="G BETA-LIKE PROTEIN GBL"/>
    <property type="match status" value="1"/>
</dbReference>
<reference evidence="6" key="1">
    <citation type="journal article" date="2020" name="Stud. Mycol.">
        <title>101 Dothideomycetes genomes: a test case for predicting lifestyles and emergence of pathogens.</title>
        <authorList>
            <person name="Haridas S."/>
            <person name="Albert R."/>
            <person name="Binder M."/>
            <person name="Bloem J."/>
            <person name="Labutti K."/>
            <person name="Salamov A."/>
            <person name="Andreopoulos B."/>
            <person name="Baker S."/>
            <person name="Barry K."/>
            <person name="Bills G."/>
            <person name="Bluhm B."/>
            <person name="Cannon C."/>
            <person name="Castanera R."/>
            <person name="Culley D."/>
            <person name="Daum C."/>
            <person name="Ezra D."/>
            <person name="Gonzalez J."/>
            <person name="Henrissat B."/>
            <person name="Kuo A."/>
            <person name="Liang C."/>
            <person name="Lipzen A."/>
            <person name="Lutzoni F."/>
            <person name="Magnuson J."/>
            <person name="Mondo S."/>
            <person name="Nolan M."/>
            <person name="Ohm R."/>
            <person name="Pangilinan J."/>
            <person name="Park H.-J."/>
            <person name="Ramirez L."/>
            <person name="Alfaro M."/>
            <person name="Sun H."/>
            <person name="Tritt A."/>
            <person name="Yoshinaga Y."/>
            <person name="Zwiers L.-H."/>
            <person name="Turgeon B."/>
            <person name="Goodwin S."/>
            <person name="Spatafora J."/>
            <person name="Crous P."/>
            <person name="Grigoriev I."/>
        </authorList>
    </citation>
    <scope>NUCLEOTIDE SEQUENCE</scope>
    <source>
        <strain evidence="6">CBS 627.86</strain>
    </source>
</reference>
<protein>
    <submittedName>
        <fullName evidence="6">Uncharacterized protein</fullName>
    </submittedName>
</protein>
<dbReference type="InterPro" id="IPR001680">
    <property type="entry name" value="WD40_rpt"/>
</dbReference>
<dbReference type="PROSITE" id="PS00678">
    <property type="entry name" value="WD_REPEATS_1"/>
    <property type="match status" value="1"/>
</dbReference>
<feature type="region of interest" description="Disordered" evidence="5">
    <location>
        <begin position="474"/>
        <end position="620"/>
    </location>
</feature>
<feature type="repeat" description="WD" evidence="4">
    <location>
        <begin position="1179"/>
        <end position="1205"/>
    </location>
</feature>
<dbReference type="Proteomes" id="UP000799770">
    <property type="component" value="Unassembled WGS sequence"/>
</dbReference>
<feature type="compositionally biased region" description="Acidic residues" evidence="5">
    <location>
        <begin position="1273"/>
        <end position="1282"/>
    </location>
</feature>
<dbReference type="InterPro" id="IPR036322">
    <property type="entry name" value="WD40_repeat_dom_sf"/>
</dbReference>
<evidence type="ECO:0000313" key="7">
    <source>
        <dbReference type="Proteomes" id="UP000799770"/>
    </source>
</evidence>
<evidence type="ECO:0000313" key="6">
    <source>
        <dbReference type="EMBL" id="KAF2121274.1"/>
    </source>
</evidence>